<feature type="chain" id="PRO_5045406081" evidence="1">
    <location>
        <begin position="18"/>
        <end position="155"/>
    </location>
</feature>
<reference evidence="2 3" key="1">
    <citation type="submission" date="2022-08" db="EMBL/GenBank/DDBJ databases">
        <title>Reclassification of Massilia species as members of the genera Telluria, Duganella, Pseudoduganella, Mokoshia gen. nov. and Zemynaea gen. nov. using orthogonal and non-orthogonal genome-based approaches.</title>
        <authorList>
            <person name="Bowman J.P."/>
        </authorList>
    </citation>
    <scope>NUCLEOTIDE SEQUENCE [LARGE SCALE GENOMIC DNA]</scope>
    <source>
        <strain evidence="2 3">JCM 31605</strain>
    </source>
</reference>
<protein>
    <submittedName>
        <fullName evidence="2">Uncharacterized protein</fullName>
    </submittedName>
</protein>
<sequence>MKKALYLLLLVSGAAFADDAALQKCRALADAATRLSCYDAIPLGQAAPATAALAAAPAAAPSRTPEQNFGMEAVKKQADEQPKSIESTIAGTFDGWRPGSQIKLANGQVWKVVDGSEAVLAPLQNPKVKVSRNFFGTIFLEIEGTNQSPKVRRVQ</sequence>
<dbReference type="RefSeq" id="WP_258820261.1">
    <property type="nucleotide sequence ID" value="NZ_JANUHB010000001.1"/>
</dbReference>
<keyword evidence="1" id="KW-0732">Signal</keyword>
<evidence type="ECO:0000313" key="3">
    <source>
        <dbReference type="Proteomes" id="UP001206126"/>
    </source>
</evidence>
<evidence type="ECO:0000256" key="1">
    <source>
        <dbReference type="SAM" id="SignalP"/>
    </source>
</evidence>
<evidence type="ECO:0000313" key="2">
    <source>
        <dbReference type="EMBL" id="MCS0806471.1"/>
    </source>
</evidence>
<proteinExistence type="predicted"/>
<accession>A0ABT2D595</accession>
<gene>
    <name evidence="2" type="ORF">NX774_00840</name>
</gene>
<organism evidence="2 3">
    <name type="scientific">Massilia agilis</name>
    <dbReference type="NCBI Taxonomy" id="1811226"/>
    <lineage>
        <taxon>Bacteria</taxon>
        <taxon>Pseudomonadati</taxon>
        <taxon>Pseudomonadota</taxon>
        <taxon>Betaproteobacteria</taxon>
        <taxon>Burkholderiales</taxon>
        <taxon>Oxalobacteraceae</taxon>
        <taxon>Telluria group</taxon>
        <taxon>Massilia</taxon>
    </lineage>
</organism>
<name>A0ABT2D595_9BURK</name>
<dbReference type="Proteomes" id="UP001206126">
    <property type="component" value="Unassembled WGS sequence"/>
</dbReference>
<dbReference type="EMBL" id="JANUHB010000001">
    <property type="protein sequence ID" value="MCS0806471.1"/>
    <property type="molecule type" value="Genomic_DNA"/>
</dbReference>
<comment type="caution">
    <text evidence="2">The sequence shown here is derived from an EMBL/GenBank/DDBJ whole genome shotgun (WGS) entry which is preliminary data.</text>
</comment>
<feature type="signal peptide" evidence="1">
    <location>
        <begin position="1"/>
        <end position="17"/>
    </location>
</feature>
<keyword evidence="3" id="KW-1185">Reference proteome</keyword>